<evidence type="ECO:0000256" key="1">
    <source>
        <dbReference type="SAM" id="Phobius"/>
    </source>
</evidence>
<dbReference type="Proteomes" id="UP000216984">
    <property type="component" value="Unassembled WGS sequence"/>
</dbReference>
<accession>A0A7Z1IKN2</accession>
<dbReference type="AlphaFoldDB" id="A0A7Z1IKN2"/>
<comment type="caution">
    <text evidence="2">The sequence shown here is derived from an EMBL/GenBank/DDBJ whole genome shotgun (WGS) entry which is preliminary data.</text>
</comment>
<feature type="transmembrane region" description="Helical" evidence="1">
    <location>
        <begin position="51"/>
        <end position="68"/>
    </location>
</feature>
<organism evidence="2 3">
    <name type="scientific">Marinobacter vinifirmus</name>
    <dbReference type="NCBI Taxonomy" id="355591"/>
    <lineage>
        <taxon>Bacteria</taxon>
        <taxon>Pseudomonadati</taxon>
        <taxon>Pseudomonadota</taxon>
        <taxon>Gammaproteobacteria</taxon>
        <taxon>Pseudomonadales</taxon>
        <taxon>Marinobacteraceae</taxon>
        <taxon>Marinobacter</taxon>
    </lineage>
</organism>
<evidence type="ECO:0000313" key="3">
    <source>
        <dbReference type="Proteomes" id="UP000216984"/>
    </source>
</evidence>
<proteinExistence type="predicted"/>
<feature type="transmembrane region" description="Helical" evidence="1">
    <location>
        <begin position="98"/>
        <end position="119"/>
    </location>
</feature>
<name>A0A7Z1IKN2_9GAMM</name>
<keyword evidence="1" id="KW-0812">Transmembrane</keyword>
<evidence type="ECO:0000313" key="2">
    <source>
        <dbReference type="EMBL" id="OZC34481.1"/>
    </source>
</evidence>
<reference evidence="2 3" key="1">
    <citation type="submission" date="2017-06" db="EMBL/GenBank/DDBJ databases">
        <title>Draft genome sequence of the halophilic bacterium Marinobacter vinifirmus FB1.</title>
        <authorList>
            <person name="Stepanov V.G."/>
            <person name="Roberts D.J."/>
            <person name="Fox G.E."/>
        </authorList>
    </citation>
    <scope>NUCLEOTIDE SEQUENCE [LARGE SCALE GENOMIC DNA]</scope>
    <source>
        <strain evidence="2 3">FB1</strain>
    </source>
</reference>
<keyword evidence="1" id="KW-0472">Membrane</keyword>
<gene>
    <name evidence="2" type="ORF">B9Q17_00025</name>
</gene>
<sequence length="120" mass="12981">MLQALNENGLGMSNPLHNLKIDYWYKAALVVGAVVLITALTVELKGVENSIVQLIALGTVLVGIGEWINHPLQTRIVPPSPRNPTWLKGEGYLRKNSALGLLFVISGVGFIGLGIWKLVV</sequence>
<keyword evidence="3" id="KW-1185">Reference proteome</keyword>
<feature type="transmembrane region" description="Helical" evidence="1">
    <location>
        <begin position="23"/>
        <end position="44"/>
    </location>
</feature>
<protein>
    <submittedName>
        <fullName evidence="2">Uncharacterized protein</fullName>
    </submittedName>
</protein>
<keyword evidence="1" id="KW-1133">Transmembrane helix</keyword>
<dbReference type="EMBL" id="NEFY01000049">
    <property type="protein sequence ID" value="OZC34481.1"/>
    <property type="molecule type" value="Genomic_DNA"/>
</dbReference>